<feature type="region of interest" description="Disordered" evidence="1">
    <location>
        <begin position="85"/>
        <end position="242"/>
    </location>
</feature>
<dbReference type="OMA" id="PNTHRND"/>
<dbReference type="EMBL" id="CAJJDM010000133">
    <property type="protein sequence ID" value="CAD8106356.1"/>
    <property type="molecule type" value="Genomic_DNA"/>
</dbReference>
<feature type="compositionally biased region" description="Polar residues" evidence="1">
    <location>
        <begin position="228"/>
        <end position="241"/>
    </location>
</feature>
<evidence type="ECO:0000313" key="2">
    <source>
        <dbReference type="EMBL" id="CAD8106356.1"/>
    </source>
</evidence>
<proteinExistence type="predicted"/>
<keyword evidence="3" id="KW-1185">Reference proteome</keyword>
<comment type="caution">
    <text evidence="2">The sequence shown here is derived from an EMBL/GenBank/DDBJ whole genome shotgun (WGS) entry which is preliminary data.</text>
</comment>
<sequence>MIFQLRYNTKLSESLNNSKDYHSIQHPKWIVPNTHRNDHQQLTHRNKLLPKYPDDMLLCLVSKGLAPINKKKMKNLLINETFSNNKEFPPDMKQEHPYYNLKPNPSFSEIDKQTKKALPPLQLIPKKPSIRIQSREKESNELYSSKSSKLVSPRIQRKSNKKTPVQSPEKDKICRTSSTPFIYKTLQKENLTSRSGSSTQRSKSKNQKPQKLIFQNSKQNSGKERKYTQNQNKVLTIQKSSIKMIDPQEKKLQVKRKPRQTQTIQQQQQQQLLQIISSKQNTQPNNNNQKQTTLISSNQQQNLLKDKLQLRHTSYRCFLNKINFSNNQCIQSPNKMEIPAYYFYVGKGNNASLIKNLFRQRWWWQEIETMDLNKTNMIWTQLKQNICIENLTAFNVISNDSNYNNDSFIQSIEDTVADSSDSELEMSIKHRSVPLFNTNLQAKQSFQQISNLNQLKRIFNQIELQKLLAYMKDNNLWDSQLVFSDCSEKLLLNIKGFHASTKIESRNYRMHNHMQDNWHLGNKKALFYNMRNYFKIIKEDYTKYIPITFHIQQGTVDPEYLKFVDYYNKRQEEIREQEKKIYMDYRKEKKVKPINLWIVKPGECTNRGNGITVCQDLMDINKIIMEEQPDGRQRTYIIQQYIDNPFLYNKRKFDIRCYMLLTSQNGILKGYWYQEGYIRTSSKEFTTKCLNKYIHLTNDAVQSKDEDYGKYEFGNKISFLEYQRYLDTFHKEQKLNFFVDIYPKMKQIALDLMKASYGKIDHQRRSNSFELFGLDFMIDDNFKLWLIEANTNPCLELSCPLLSKIIPTLVENLFRIAIDPIFPPPFFEEWPLNKKLFIPDNVLENNRFELMFDELIDKKTMINLYRDNKIEQDCFKIEEEEEEEEVKD</sequence>
<feature type="compositionally biased region" description="Polar residues" evidence="1">
    <location>
        <begin position="209"/>
        <end position="220"/>
    </location>
</feature>
<dbReference type="InterPro" id="IPR004344">
    <property type="entry name" value="TTL/TTLL_fam"/>
</dbReference>
<evidence type="ECO:0000313" key="3">
    <source>
        <dbReference type="Proteomes" id="UP000688137"/>
    </source>
</evidence>
<dbReference type="PROSITE" id="PS51221">
    <property type="entry name" value="TTL"/>
    <property type="match status" value="1"/>
</dbReference>
<evidence type="ECO:0000256" key="1">
    <source>
        <dbReference type="SAM" id="MobiDB-lite"/>
    </source>
</evidence>
<feature type="compositionally biased region" description="Polar residues" evidence="1">
    <location>
        <begin position="141"/>
        <end position="150"/>
    </location>
</feature>
<organism evidence="2 3">
    <name type="scientific">Paramecium primaurelia</name>
    <dbReference type="NCBI Taxonomy" id="5886"/>
    <lineage>
        <taxon>Eukaryota</taxon>
        <taxon>Sar</taxon>
        <taxon>Alveolata</taxon>
        <taxon>Ciliophora</taxon>
        <taxon>Intramacronucleata</taxon>
        <taxon>Oligohymenophorea</taxon>
        <taxon>Peniculida</taxon>
        <taxon>Parameciidae</taxon>
        <taxon>Paramecium</taxon>
    </lineage>
</organism>
<dbReference type="Proteomes" id="UP000688137">
    <property type="component" value="Unassembled WGS sequence"/>
</dbReference>
<evidence type="ECO:0008006" key="4">
    <source>
        <dbReference type="Google" id="ProtNLM"/>
    </source>
</evidence>
<name>A0A8S1PTD7_PARPR</name>
<protein>
    <recommendedName>
        <fullName evidence="4">Tubulin-tyrosine ligase family protein</fullName>
    </recommendedName>
</protein>
<dbReference type="AlphaFoldDB" id="A0A8S1PTD7"/>
<reference evidence="2" key="1">
    <citation type="submission" date="2021-01" db="EMBL/GenBank/DDBJ databases">
        <authorList>
            <consortium name="Genoscope - CEA"/>
            <person name="William W."/>
        </authorList>
    </citation>
    <scope>NUCLEOTIDE SEQUENCE</scope>
</reference>
<dbReference type="PANTHER" id="PTHR46069">
    <property type="entry name" value="TUBULIN TYROSINE LIGASE"/>
    <property type="match status" value="1"/>
</dbReference>
<feature type="region of interest" description="Disordered" evidence="1">
    <location>
        <begin position="247"/>
        <end position="266"/>
    </location>
</feature>
<gene>
    <name evidence="2" type="ORF">PPRIM_AZ9-3.1.T1300080</name>
</gene>
<dbReference type="Pfam" id="PF03133">
    <property type="entry name" value="TTL"/>
    <property type="match status" value="1"/>
</dbReference>
<accession>A0A8S1PTD7</accession>
<dbReference type="PANTHER" id="PTHR46069:SF1">
    <property type="entry name" value="CHROMOSOME UNDETERMINED SCAFFOLD_125, WHOLE GENOME SHOTGUN SEQUENCE"/>
    <property type="match status" value="1"/>
</dbReference>
<feature type="compositionally biased region" description="Low complexity" evidence="1">
    <location>
        <begin position="192"/>
        <end position="201"/>
    </location>
</feature>